<feature type="transmembrane region" description="Helical" evidence="1">
    <location>
        <begin position="44"/>
        <end position="68"/>
    </location>
</feature>
<evidence type="ECO:0000313" key="2">
    <source>
        <dbReference type="EMBL" id="JAH58411.1"/>
    </source>
</evidence>
<dbReference type="EMBL" id="GBXM01050166">
    <property type="protein sequence ID" value="JAH58411.1"/>
    <property type="molecule type" value="Transcribed_RNA"/>
</dbReference>
<keyword evidence="1" id="KW-0812">Transmembrane</keyword>
<protein>
    <submittedName>
        <fullName evidence="2">Uncharacterized protein</fullName>
    </submittedName>
</protein>
<dbReference type="GO" id="GO:0016491">
    <property type="term" value="F:oxidoreductase activity"/>
    <property type="evidence" value="ECO:0007669"/>
    <property type="project" value="TreeGrafter"/>
</dbReference>
<evidence type="ECO:0000256" key="1">
    <source>
        <dbReference type="SAM" id="Phobius"/>
    </source>
</evidence>
<reference evidence="2" key="1">
    <citation type="submission" date="2014-11" db="EMBL/GenBank/DDBJ databases">
        <authorList>
            <person name="Amaro Gonzalez C."/>
        </authorList>
    </citation>
    <scope>NUCLEOTIDE SEQUENCE</scope>
</reference>
<name>A0A0E9TXZ9_ANGAN</name>
<dbReference type="GO" id="GO:0042761">
    <property type="term" value="P:very long-chain fatty acid biosynthetic process"/>
    <property type="evidence" value="ECO:0007669"/>
    <property type="project" value="TreeGrafter"/>
</dbReference>
<sequence>MALCPLRNIFKNCTYYWGFAAWMAYYINHPLCTPPIYGEQQVKMALIIFLFCQIGNFSIHIACATFDLPV</sequence>
<keyword evidence="1" id="KW-1133">Transmembrane helix</keyword>
<accession>A0A0E9TXZ9</accession>
<dbReference type="InterPro" id="IPR039357">
    <property type="entry name" value="SRD5A/TECR"/>
</dbReference>
<feature type="transmembrane region" description="Helical" evidence="1">
    <location>
        <begin position="15"/>
        <end position="32"/>
    </location>
</feature>
<keyword evidence="1" id="KW-0472">Membrane</keyword>
<dbReference type="PANTHER" id="PTHR10556">
    <property type="entry name" value="3-OXO-5-ALPHA-STEROID 4-DEHYDROGENASE"/>
    <property type="match status" value="1"/>
</dbReference>
<dbReference type="AlphaFoldDB" id="A0A0E9TXZ9"/>
<proteinExistence type="predicted"/>
<organism evidence="2">
    <name type="scientific">Anguilla anguilla</name>
    <name type="common">European freshwater eel</name>
    <name type="synonym">Muraena anguilla</name>
    <dbReference type="NCBI Taxonomy" id="7936"/>
    <lineage>
        <taxon>Eukaryota</taxon>
        <taxon>Metazoa</taxon>
        <taxon>Chordata</taxon>
        <taxon>Craniata</taxon>
        <taxon>Vertebrata</taxon>
        <taxon>Euteleostomi</taxon>
        <taxon>Actinopterygii</taxon>
        <taxon>Neopterygii</taxon>
        <taxon>Teleostei</taxon>
        <taxon>Anguilliformes</taxon>
        <taxon>Anguillidae</taxon>
        <taxon>Anguilla</taxon>
    </lineage>
</organism>
<reference evidence="2" key="2">
    <citation type="journal article" date="2015" name="Fish Shellfish Immunol.">
        <title>Early steps in the European eel (Anguilla anguilla)-Vibrio vulnificus interaction in the gills: Role of the RtxA13 toxin.</title>
        <authorList>
            <person name="Callol A."/>
            <person name="Pajuelo D."/>
            <person name="Ebbesson L."/>
            <person name="Teles M."/>
            <person name="MacKenzie S."/>
            <person name="Amaro C."/>
        </authorList>
    </citation>
    <scope>NUCLEOTIDE SEQUENCE</scope>
</reference>
<dbReference type="PANTHER" id="PTHR10556:SF31">
    <property type="entry name" value="VERY-LONG-CHAIN ENOYL-COA REDUCTASE"/>
    <property type="match status" value="1"/>
</dbReference>